<evidence type="ECO:0000256" key="1">
    <source>
        <dbReference type="SAM" id="MobiDB-lite"/>
    </source>
</evidence>
<feature type="domain" description="SUEL-type lectin" evidence="3">
    <location>
        <begin position="37"/>
        <end position="116"/>
    </location>
</feature>
<evidence type="ECO:0000313" key="5">
    <source>
        <dbReference type="Proteomes" id="UP001208570"/>
    </source>
</evidence>
<dbReference type="CDD" id="cd22823">
    <property type="entry name" value="Gal_Rha_Lectin"/>
    <property type="match status" value="1"/>
</dbReference>
<keyword evidence="2" id="KW-1133">Transmembrane helix</keyword>
<accession>A0AAD9J049</accession>
<evidence type="ECO:0000313" key="4">
    <source>
        <dbReference type="EMBL" id="KAK2144211.1"/>
    </source>
</evidence>
<dbReference type="PANTHER" id="PTHR46780">
    <property type="entry name" value="PROTEIN EVA-1"/>
    <property type="match status" value="1"/>
</dbReference>
<dbReference type="EMBL" id="JAODUP010000776">
    <property type="protein sequence ID" value="KAK2144211.1"/>
    <property type="molecule type" value="Genomic_DNA"/>
</dbReference>
<dbReference type="Pfam" id="PF02140">
    <property type="entry name" value="SUEL_Lectin"/>
    <property type="match status" value="1"/>
</dbReference>
<sequence>MDKSSASSLICYIYLTVWSKVANSESLDFCLTEDLDIKCSADEVIVMESAMFGRMEQGRCIRENEFIGCRNDVLFMVDGWCSGRNRCNMKVSEELEAENTNCRSFLRMYLKVKYSCLKVTIPDIDHCNNEAISLIGQEGAIPSHVTDQTGCGSKRSPWLISAMSGQIIELNIIDFGSEIIKQRQNDNNDLLLYGYIIDGDTKTSISGDETRKRHLYTSLSNQITVDILPRDIRKADFIIMYKEIGCPDLSPPVHAWYKRDGNQAVIGCEWSQKTWHLSCDGRSWSGVVGNCSEPVLWLVCLVSVAVVLIVVVCVIGVVCIKKYRIKQDVQKTMTLQRLPGQGHYDLDPNIEMASMLYLPYKLSEEEQPPPPQQQQGTMSDPHRPTSYLIPQDQVVNELTPIRIWERPLPDLPDKPLASSIVASCNTVRSGRTPGDGDEAVGISDAKENNNNGNPDE</sequence>
<feature type="region of interest" description="Disordered" evidence="1">
    <location>
        <begin position="364"/>
        <end position="387"/>
    </location>
</feature>
<protein>
    <recommendedName>
        <fullName evidence="3">SUEL-type lectin domain-containing protein</fullName>
    </recommendedName>
</protein>
<feature type="region of interest" description="Disordered" evidence="1">
    <location>
        <begin position="425"/>
        <end position="456"/>
    </location>
</feature>
<name>A0AAD9J049_9ANNE</name>
<keyword evidence="5" id="KW-1185">Reference proteome</keyword>
<feature type="transmembrane region" description="Helical" evidence="2">
    <location>
        <begin position="295"/>
        <end position="320"/>
    </location>
</feature>
<keyword evidence="2" id="KW-0812">Transmembrane</keyword>
<dbReference type="Gene3D" id="2.60.120.740">
    <property type="match status" value="1"/>
</dbReference>
<gene>
    <name evidence="4" type="ORF">LSH36_776g02443</name>
</gene>
<dbReference type="GO" id="GO:0030246">
    <property type="term" value="F:carbohydrate binding"/>
    <property type="evidence" value="ECO:0007669"/>
    <property type="project" value="InterPro"/>
</dbReference>
<organism evidence="4 5">
    <name type="scientific">Paralvinella palmiformis</name>
    <dbReference type="NCBI Taxonomy" id="53620"/>
    <lineage>
        <taxon>Eukaryota</taxon>
        <taxon>Metazoa</taxon>
        <taxon>Spiralia</taxon>
        <taxon>Lophotrochozoa</taxon>
        <taxon>Annelida</taxon>
        <taxon>Polychaeta</taxon>
        <taxon>Sedentaria</taxon>
        <taxon>Canalipalpata</taxon>
        <taxon>Terebellida</taxon>
        <taxon>Terebelliformia</taxon>
        <taxon>Alvinellidae</taxon>
        <taxon>Paralvinella</taxon>
    </lineage>
</organism>
<reference evidence="4" key="1">
    <citation type="journal article" date="2023" name="Mol. Biol. Evol.">
        <title>Third-Generation Sequencing Reveals the Adaptive Role of the Epigenome in Three Deep-Sea Polychaetes.</title>
        <authorList>
            <person name="Perez M."/>
            <person name="Aroh O."/>
            <person name="Sun Y."/>
            <person name="Lan Y."/>
            <person name="Juniper S.K."/>
            <person name="Young C.R."/>
            <person name="Angers B."/>
            <person name="Qian P.Y."/>
        </authorList>
    </citation>
    <scope>NUCLEOTIDE SEQUENCE</scope>
    <source>
        <strain evidence="4">P08H-3</strain>
    </source>
</reference>
<dbReference type="InterPro" id="IPR000922">
    <property type="entry name" value="Lectin_gal-bd_dom"/>
</dbReference>
<keyword evidence="2" id="KW-0472">Membrane</keyword>
<evidence type="ECO:0000259" key="3">
    <source>
        <dbReference type="Pfam" id="PF02140"/>
    </source>
</evidence>
<dbReference type="AlphaFoldDB" id="A0AAD9J049"/>
<dbReference type="Proteomes" id="UP001208570">
    <property type="component" value="Unassembled WGS sequence"/>
</dbReference>
<evidence type="ECO:0000256" key="2">
    <source>
        <dbReference type="SAM" id="Phobius"/>
    </source>
</evidence>
<comment type="caution">
    <text evidence="4">The sequence shown here is derived from an EMBL/GenBank/DDBJ whole genome shotgun (WGS) entry which is preliminary data.</text>
</comment>
<proteinExistence type="predicted"/>
<dbReference type="InterPro" id="IPR043159">
    <property type="entry name" value="Lectin_gal-bd_sf"/>
</dbReference>